<proteinExistence type="predicted"/>
<dbReference type="AlphaFoldDB" id="A0A2T4U915"/>
<dbReference type="InterPro" id="IPR009928">
    <property type="entry name" value="DnaI_N"/>
</dbReference>
<organism evidence="2 3">
    <name type="scientific">Alkalicoccus saliphilus</name>
    <dbReference type="NCBI Taxonomy" id="200989"/>
    <lineage>
        <taxon>Bacteria</taxon>
        <taxon>Bacillati</taxon>
        <taxon>Bacillota</taxon>
        <taxon>Bacilli</taxon>
        <taxon>Bacillales</taxon>
        <taxon>Bacillaceae</taxon>
        <taxon>Alkalicoccus</taxon>
    </lineage>
</organism>
<evidence type="ECO:0000313" key="3">
    <source>
        <dbReference type="Proteomes" id="UP000240509"/>
    </source>
</evidence>
<name>A0A2T4U915_9BACI</name>
<dbReference type="RefSeq" id="WP_107583797.1">
    <property type="nucleotide sequence ID" value="NZ_PZJJ01000004.1"/>
</dbReference>
<dbReference type="EMBL" id="PZJJ01000004">
    <property type="protein sequence ID" value="PTL39875.1"/>
    <property type="molecule type" value="Genomic_DNA"/>
</dbReference>
<dbReference type="SUPFAM" id="SSF52540">
    <property type="entry name" value="P-loop containing nucleoside triphosphate hydrolases"/>
    <property type="match status" value="1"/>
</dbReference>
<dbReference type="Pfam" id="PF01695">
    <property type="entry name" value="IstB_IS21"/>
    <property type="match status" value="1"/>
</dbReference>
<dbReference type="GO" id="GO:0005524">
    <property type="term" value="F:ATP binding"/>
    <property type="evidence" value="ECO:0007669"/>
    <property type="project" value="InterPro"/>
</dbReference>
<evidence type="ECO:0000313" key="2">
    <source>
        <dbReference type="EMBL" id="PTL39875.1"/>
    </source>
</evidence>
<dbReference type="NCBIfam" id="NF006505">
    <property type="entry name" value="PRK08939.1"/>
    <property type="match status" value="1"/>
</dbReference>
<reference evidence="2 3" key="1">
    <citation type="submission" date="2018-03" db="EMBL/GenBank/DDBJ databases">
        <title>Alkalicoccus saliphilus sp. nov., isolated from a mineral pool.</title>
        <authorList>
            <person name="Zhao B."/>
        </authorList>
    </citation>
    <scope>NUCLEOTIDE SEQUENCE [LARGE SCALE GENOMIC DNA]</scope>
    <source>
        <strain evidence="2 3">6AG</strain>
    </source>
</reference>
<sequence length="312" mass="35798">MDPIEQALKRFAGGRFEQQLQKLRQEVMADRRIQDFMKDHPEVGAEALEVGLNELYQYKEQWKNCDNCPGLEACPNLMQGYQPKLEVQRGYINMSYHACPLKRKDDERKRHASFMKSLYLPKEMLSVTFDDFKEDHPSRINAFAKALEFCSSVDPGQNGHGLYIHGPFGVGKTFLVSAIANELADQEIETMLVYTPDFLRELKAGISDGSYQEKLDNVKRAPVLILDDIGAETMTPWVRDEVLGALLQFRMMEKLPTVFTSNFDLEELELHLATTQRGGTEKIDQLKAKRIMERIQYLNLPLSMEGDNKRKA</sequence>
<feature type="domain" description="AAA+ ATPase" evidence="1">
    <location>
        <begin position="158"/>
        <end position="301"/>
    </location>
</feature>
<dbReference type="OrthoDB" id="61127at2"/>
<dbReference type="Gene3D" id="3.40.50.300">
    <property type="entry name" value="P-loop containing nucleotide triphosphate hydrolases"/>
    <property type="match status" value="1"/>
</dbReference>
<dbReference type="InterPro" id="IPR027417">
    <property type="entry name" value="P-loop_NTPase"/>
</dbReference>
<comment type="caution">
    <text evidence="2">The sequence shown here is derived from an EMBL/GenBank/DDBJ whole genome shotgun (WGS) entry which is preliminary data.</text>
</comment>
<dbReference type="InterPro" id="IPR002611">
    <property type="entry name" value="IstB_ATP-bd"/>
</dbReference>
<dbReference type="InterPro" id="IPR003593">
    <property type="entry name" value="AAA+_ATPase"/>
</dbReference>
<dbReference type="Pfam" id="PF07319">
    <property type="entry name" value="DnaI_N"/>
    <property type="match status" value="1"/>
</dbReference>
<keyword evidence="3" id="KW-1185">Reference proteome</keyword>
<dbReference type="PANTHER" id="PTHR30050">
    <property type="entry name" value="CHROMOSOMAL REPLICATION INITIATOR PROTEIN DNAA"/>
    <property type="match status" value="1"/>
</dbReference>
<dbReference type="Proteomes" id="UP000240509">
    <property type="component" value="Unassembled WGS sequence"/>
</dbReference>
<dbReference type="CDD" id="cd00009">
    <property type="entry name" value="AAA"/>
    <property type="match status" value="1"/>
</dbReference>
<accession>A0A2T4U915</accession>
<dbReference type="SMART" id="SM00382">
    <property type="entry name" value="AAA"/>
    <property type="match status" value="1"/>
</dbReference>
<gene>
    <name evidence="2" type="ORF">C6Y45_04320</name>
</gene>
<protein>
    <submittedName>
        <fullName evidence="2">Primosomal protein DnaI</fullName>
    </submittedName>
</protein>
<dbReference type="GO" id="GO:0006260">
    <property type="term" value="P:DNA replication"/>
    <property type="evidence" value="ECO:0007669"/>
    <property type="project" value="TreeGrafter"/>
</dbReference>
<evidence type="ECO:0000259" key="1">
    <source>
        <dbReference type="SMART" id="SM00382"/>
    </source>
</evidence>
<dbReference type="PANTHER" id="PTHR30050:SF8">
    <property type="entry name" value="PRIMOSOMAL PROTEIN DNAI"/>
    <property type="match status" value="1"/>
</dbReference>